<organism evidence="1 2">
    <name type="scientific">Trichonephila inaurata madagascariensis</name>
    <dbReference type="NCBI Taxonomy" id="2747483"/>
    <lineage>
        <taxon>Eukaryota</taxon>
        <taxon>Metazoa</taxon>
        <taxon>Ecdysozoa</taxon>
        <taxon>Arthropoda</taxon>
        <taxon>Chelicerata</taxon>
        <taxon>Arachnida</taxon>
        <taxon>Araneae</taxon>
        <taxon>Araneomorphae</taxon>
        <taxon>Entelegynae</taxon>
        <taxon>Araneoidea</taxon>
        <taxon>Nephilidae</taxon>
        <taxon>Trichonephila</taxon>
        <taxon>Trichonephila inaurata</taxon>
    </lineage>
</organism>
<gene>
    <name evidence="1" type="ORF">TNIN_384381</name>
</gene>
<proteinExistence type="predicted"/>
<keyword evidence="2" id="KW-1185">Reference proteome</keyword>
<name>A0A8X6XDZ0_9ARAC</name>
<protein>
    <submittedName>
        <fullName evidence="1">Uncharacterized protein</fullName>
    </submittedName>
</protein>
<dbReference type="EMBL" id="BMAV01008337">
    <property type="protein sequence ID" value="GFY51830.1"/>
    <property type="molecule type" value="Genomic_DNA"/>
</dbReference>
<reference evidence="1" key="1">
    <citation type="submission" date="2020-08" db="EMBL/GenBank/DDBJ databases">
        <title>Multicomponent nature underlies the extraordinary mechanical properties of spider dragline silk.</title>
        <authorList>
            <person name="Kono N."/>
            <person name="Nakamura H."/>
            <person name="Mori M."/>
            <person name="Yoshida Y."/>
            <person name="Ohtoshi R."/>
            <person name="Malay A.D."/>
            <person name="Moran D.A.P."/>
            <person name="Tomita M."/>
            <person name="Numata K."/>
            <person name="Arakawa K."/>
        </authorList>
    </citation>
    <scope>NUCLEOTIDE SEQUENCE</scope>
</reference>
<comment type="caution">
    <text evidence="1">The sequence shown here is derived from an EMBL/GenBank/DDBJ whole genome shotgun (WGS) entry which is preliminary data.</text>
</comment>
<sequence>MFISTKPYEMGKTKHLHKQITSMLHKTALKTLILVQIKESCSQKTSCVRKSILLFKPNTKYASPLLQRPSMQDANYSKCDGTSYPILTLVLLLENENQRTPPF</sequence>
<dbReference type="Proteomes" id="UP000886998">
    <property type="component" value="Unassembled WGS sequence"/>
</dbReference>
<accession>A0A8X6XDZ0</accession>
<evidence type="ECO:0000313" key="1">
    <source>
        <dbReference type="EMBL" id="GFY51830.1"/>
    </source>
</evidence>
<dbReference type="AlphaFoldDB" id="A0A8X6XDZ0"/>
<evidence type="ECO:0000313" key="2">
    <source>
        <dbReference type="Proteomes" id="UP000886998"/>
    </source>
</evidence>